<dbReference type="GeneID" id="123393914"/>
<keyword evidence="1" id="KW-1185">Reference proteome</keyword>
<evidence type="ECO:0000313" key="2">
    <source>
        <dbReference type="RefSeq" id="XP_044943142.1"/>
    </source>
</evidence>
<protein>
    <submittedName>
        <fullName evidence="2">Uncharacterized protein LOC123393914</fullName>
    </submittedName>
</protein>
<accession>A0A8U0SK52</accession>
<evidence type="ECO:0000313" key="1">
    <source>
        <dbReference type="Proteomes" id="UP000000715"/>
    </source>
</evidence>
<dbReference type="AlphaFoldDB" id="A0A8U0SK52"/>
<sequence>MINPEGTIVYIHSVKSIMSKLNIYRSHTWTPLPPRLRAEKEHIPGRVPGWQEKWAWSLGQPSEMGGASRLRGRGLLGSIQSVWPLSLQCRWKCSTSRSVTAVISLVHVHRSEPKLMINPEGTIVYIHSVKSIMSKLNIYRSHTWTSLPPRLRAEKEHIPGRVPGWQEKWAWSLGQPSEMGGASRLRGRGLLGSIQSVWPLSLQCRWKCSTSRSVTAVISLVHVHRSEPKLMINPEGTIVYIHSVKSIMSKLNIYRSHTWTSLPPRLRAEKEHIP</sequence>
<reference evidence="2" key="1">
    <citation type="submission" date="2025-08" db="UniProtKB">
        <authorList>
            <consortium name="RefSeq"/>
        </authorList>
    </citation>
    <scope>IDENTIFICATION</scope>
    <source>
        <tissue evidence="2">Brain</tissue>
    </source>
</reference>
<organism evidence="1 2">
    <name type="scientific">Mustela putorius furo</name>
    <name type="common">European domestic ferret</name>
    <name type="synonym">Mustela furo</name>
    <dbReference type="NCBI Taxonomy" id="9669"/>
    <lineage>
        <taxon>Eukaryota</taxon>
        <taxon>Metazoa</taxon>
        <taxon>Chordata</taxon>
        <taxon>Craniata</taxon>
        <taxon>Vertebrata</taxon>
        <taxon>Euteleostomi</taxon>
        <taxon>Mammalia</taxon>
        <taxon>Eutheria</taxon>
        <taxon>Laurasiatheria</taxon>
        <taxon>Carnivora</taxon>
        <taxon>Caniformia</taxon>
        <taxon>Musteloidea</taxon>
        <taxon>Mustelidae</taxon>
        <taxon>Mustelinae</taxon>
        <taxon>Mustela</taxon>
    </lineage>
</organism>
<name>A0A8U0SK52_MUSPF</name>
<dbReference type="Proteomes" id="UP000000715">
    <property type="component" value="Unplaced"/>
</dbReference>
<gene>
    <name evidence="2" type="primary">LOC123393914</name>
</gene>
<proteinExistence type="predicted"/>
<dbReference type="RefSeq" id="XP_044943142.1">
    <property type="nucleotide sequence ID" value="XM_045087207.1"/>
</dbReference>
<feature type="non-terminal residue" evidence="2">
    <location>
        <position position="274"/>
    </location>
</feature>